<sequence length="319" mass="37292">MLEIQYREMKNKGIEILRCFGKDVSVRLPEEINGKPVLKIGDYAFSGHKRKEDEAETIRIGEDLFEEENPEMICGPRVEEVYLPVHVEEIGRYAFYGCVNLRCLGFSDSLLRTGTGIFTGCKLREIRLDLYHGEKTALKDVVGDTRFPVTVRIRDHQDGHEASLFFPEYYEESVENTPARIVELHFHGTGYQYRQCFFQGKLDYEKYDALFPVASVQEDPEIAWEIALGRMLQPYRMTEEHKKRYLDYMRENLDQILEHLLTEENLPAFHMFAKENVWTRETIEAAIEKASAGKKTGILSVLMDEQNRRFPRKKKTFDL</sequence>
<comment type="caution">
    <text evidence="1">The sequence shown here is derived from an EMBL/GenBank/DDBJ whole genome shotgun (WGS) entry which is preliminary data.</text>
</comment>
<accession>A0A916QB67</accession>
<evidence type="ECO:0008006" key="3">
    <source>
        <dbReference type="Google" id="ProtNLM"/>
    </source>
</evidence>
<dbReference type="AlphaFoldDB" id="A0A916QB67"/>
<evidence type="ECO:0000313" key="2">
    <source>
        <dbReference type="Proteomes" id="UP000613208"/>
    </source>
</evidence>
<dbReference type="Gene3D" id="3.80.10.10">
    <property type="entry name" value="Ribonuclease Inhibitor"/>
    <property type="match status" value="1"/>
</dbReference>
<dbReference type="Pfam" id="PF13306">
    <property type="entry name" value="LRR_5"/>
    <property type="match status" value="1"/>
</dbReference>
<dbReference type="RefSeq" id="WP_201311135.1">
    <property type="nucleotide sequence ID" value="NZ_BLYI01000038.1"/>
</dbReference>
<dbReference type="Proteomes" id="UP000613208">
    <property type="component" value="Unassembled WGS sequence"/>
</dbReference>
<evidence type="ECO:0000313" key="1">
    <source>
        <dbReference type="EMBL" id="GFO85428.1"/>
    </source>
</evidence>
<reference evidence="1" key="1">
    <citation type="submission" date="2020-06" db="EMBL/GenBank/DDBJ databases">
        <title>Characterization of fructooligosaccharide metabolism and fructooligosaccharide-degrading enzymes in human commensal butyrate producers.</title>
        <authorList>
            <person name="Tanno H."/>
            <person name="Fujii T."/>
            <person name="Hirano K."/>
            <person name="Maeno S."/>
            <person name="Tonozuka T."/>
            <person name="Sakamoto M."/>
            <person name="Ohkuma M."/>
            <person name="Tochio T."/>
            <person name="Endo A."/>
        </authorList>
    </citation>
    <scope>NUCLEOTIDE SEQUENCE</scope>
    <source>
        <strain evidence="1">JCM 17466</strain>
    </source>
</reference>
<proteinExistence type="predicted"/>
<dbReference type="InterPro" id="IPR026906">
    <property type="entry name" value="LRR_5"/>
</dbReference>
<name>A0A916QB67_9FIRM</name>
<keyword evidence="2" id="KW-1185">Reference proteome</keyword>
<gene>
    <name evidence="1" type="ORF">ANBU17_17750</name>
</gene>
<dbReference type="EMBL" id="BLYI01000038">
    <property type="protein sequence ID" value="GFO85428.1"/>
    <property type="molecule type" value="Genomic_DNA"/>
</dbReference>
<dbReference type="InterPro" id="IPR032675">
    <property type="entry name" value="LRR_dom_sf"/>
</dbReference>
<protein>
    <recommendedName>
        <fullName evidence="3">Leucine-rich repeat domain-containing protein</fullName>
    </recommendedName>
</protein>
<organism evidence="1 2">
    <name type="scientific">Anaerostipes butyraticus</name>
    <dbReference type="NCBI Taxonomy" id="645466"/>
    <lineage>
        <taxon>Bacteria</taxon>
        <taxon>Bacillati</taxon>
        <taxon>Bacillota</taxon>
        <taxon>Clostridia</taxon>
        <taxon>Lachnospirales</taxon>
        <taxon>Lachnospiraceae</taxon>
        <taxon>Anaerostipes</taxon>
    </lineage>
</organism>